<organism evidence="2 3">
    <name type="scientific">Burkholderia anthina</name>
    <dbReference type="NCBI Taxonomy" id="179879"/>
    <lineage>
        <taxon>Bacteria</taxon>
        <taxon>Pseudomonadati</taxon>
        <taxon>Pseudomonadota</taxon>
        <taxon>Betaproteobacteria</taxon>
        <taxon>Burkholderiales</taxon>
        <taxon>Burkholderiaceae</taxon>
        <taxon>Burkholderia</taxon>
        <taxon>Burkholderia cepacia complex</taxon>
    </lineage>
</organism>
<name>A0ABS2BA59_9BURK</name>
<feature type="compositionally biased region" description="Basic and acidic residues" evidence="1">
    <location>
        <begin position="31"/>
        <end position="40"/>
    </location>
</feature>
<evidence type="ECO:0000256" key="1">
    <source>
        <dbReference type="SAM" id="MobiDB-lite"/>
    </source>
</evidence>
<accession>A0ABS2BA59</accession>
<feature type="region of interest" description="Disordered" evidence="1">
    <location>
        <begin position="30"/>
        <end position="56"/>
    </location>
</feature>
<evidence type="ECO:0000313" key="3">
    <source>
        <dbReference type="Proteomes" id="UP000755577"/>
    </source>
</evidence>
<dbReference type="GeneID" id="56502620"/>
<protein>
    <submittedName>
        <fullName evidence="2">Uncharacterized protein</fullName>
    </submittedName>
</protein>
<dbReference type="EMBL" id="JAFCIQ010000022">
    <property type="protein sequence ID" value="MBM2769859.1"/>
    <property type="molecule type" value="Genomic_DNA"/>
</dbReference>
<keyword evidence="3" id="KW-1185">Reference proteome</keyword>
<comment type="caution">
    <text evidence="2">The sequence shown here is derived from an EMBL/GenBank/DDBJ whole genome shotgun (WGS) entry which is preliminary data.</text>
</comment>
<dbReference type="Proteomes" id="UP000755577">
    <property type="component" value="Unassembled WGS sequence"/>
</dbReference>
<sequence>MIDAPGNRRANFAGWRMEIEASKRLPLQRASRAEHGRIDMQAHTVGRMVAKRKAAA</sequence>
<gene>
    <name evidence="2" type="ORF">JQK92_25930</name>
</gene>
<reference evidence="2 3" key="1">
    <citation type="submission" date="2021-02" db="EMBL/GenBank/DDBJ databases">
        <title>Draft genome of the type strains Burkholderia anthina DSM16086.</title>
        <authorList>
            <person name="Hertel R."/>
            <person name="Meissner J."/>
            <person name="Poehlein A."/>
            <person name="Daniel R."/>
            <person name="Commichau F.M."/>
        </authorList>
    </citation>
    <scope>NUCLEOTIDE SEQUENCE [LARGE SCALE GENOMIC DNA]</scope>
    <source>
        <strain evidence="2 3">DSM 16086</strain>
    </source>
</reference>
<proteinExistence type="predicted"/>
<dbReference type="RefSeq" id="WP_174927475.1">
    <property type="nucleotide sequence ID" value="NZ_CABVLY010000019.1"/>
</dbReference>
<evidence type="ECO:0000313" key="2">
    <source>
        <dbReference type="EMBL" id="MBM2769859.1"/>
    </source>
</evidence>